<accession>A0ABX1R8Y8</accession>
<name>A0ABX1R8Y8_9PSEU</name>
<evidence type="ECO:0000256" key="1">
    <source>
        <dbReference type="SAM" id="Phobius"/>
    </source>
</evidence>
<dbReference type="Proteomes" id="UP001296706">
    <property type="component" value="Unassembled WGS sequence"/>
</dbReference>
<dbReference type="EMBL" id="JAAXKY010000001">
    <property type="protein sequence ID" value="NMH75575.1"/>
    <property type="molecule type" value="Genomic_DNA"/>
</dbReference>
<keyword evidence="1" id="KW-0812">Transmembrane</keyword>
<feature type="transmembrane region" description="Helical" evidence="1">
    <location>
        <begin position="55"/>
        <end position="72"/>
    </location>
</feature>
<comment type="caution">
    <text evidence="2">The sequence shown here is derived from an EMBL/GenBank/DDBJ whole genome shotgun (WGS) entry which is preliminary data.</text>
</comment>
<evidence type="ECO:0000313" key="3">
    <source>
        <dbReference type="Proteomes" id="UP001296706"/>
    </source>
</evidence>
<gene>
    <name evidence="2" type="ORF">HF577_00290</name>
</gene>
<keyword evidence="1" id="KW-1133">Transmembrane helix</keyword>
<evidence type="ECO:0000313" key="2">
    <source>
        <dbReference type="EMBL" id="NMH75575.1"/>
    </source>
</evidence>
<feature type="transmembrane region" description="Helical" evidence="1">
    <location>
        <begin position="125"/>
        <end position="145"/>
    </location>
</feature>
<dbReference type="RefSeq" id="WP_169393650.1">
    <property type="nucleotide sequence ID" value="NZ_BAAAJH010000016.1"/>
</dbReference>
<proteinExistence type="predicted"/>
<organism evidence="2 3">
    <name type="scientific">Pseudonocardia xinjiangensis</name>
    <dbReference type="NCBI Taxonomy" id="75289"/>
    <lineage>
        <taxon>Bacteria</taxon>
        <taxon>Bacillati</taxon>
        <taxon>Actinomycetota</taxon>
        <taxon>Actinomycetes</taxon>
        <taxon>Pseudonocardiales</taxon>
        <taxon>Pseudonocardiaceae</taxon>
        <taxon>Pseudonocardia</taxon>
    </lineage>
</organism>
<keyword evidence="1" id="KW-0472">Membrane</keyword>
<protein>
    <submittedName>
        <fullName evidence="2">Uncharacterized protein</fullName>
    </submittedName>
</protein>
<feature type="transmembrane region" description="Helical" evidence="1">
    <location>
        <begin position="92"/>
        <end position="113"/>
    </location>
</feature>
<reference evidence="2 3" key="1">
    <citation type="submission" date="2020-04" db="EMBL/GenBank/DDBJ databases">
        <authorList>
            <person name="Klaysubun C."/>
            <person name="Duangmal K."/>
            <person name="Lipun K."/>
        </authorList>
    </citation>
    <scope>NUCLEOTIDE SEQUENCE [LARGE SCALE GENOMIC DNA]</scope>
    <source>
        <strain evidence="2 3">JCM 11839</strain>
    </source>
</reference>
<keyword evidence="3" id="KW-1185">Reference proteome</keyword>
<sequence>MNHIEDAHAGLAEVAKRRNQAIDGASRGRHRGWDATGMLAMLAGFAAMDLPVSEALGLALFFIGMVAALICFTRAGRRSTVVMHKSQMTGRFWAVLGGMALAAGALLFGLMWLVDQTDIPLRSTLVGVLFVVLVAAGDPLYRVLLRRTTV</sequence>